<name>A0A2Z4YP88_RHILE</name>
<feature type="region of interest" description="Disordered" evidence="1">
    <location>
        <begin position="41"/>
        <end position="60"/>
    </location>
</feature>
<keyword evidence="2" id="KW-0614">Plasmid</keyword>
<dbReference type="RefSeq" id="WP_112907531.1">
    <property type="nucleotide sequence ID" value="NZ_CP030761.1"/>
</dbReference>
<evidence type="ECO:0000313" key="2">
    <source>
        <dbReference type="EMBL" id="AXA43031.1"/>
    </source>
</evidence>
<dbReference type="Proteomes" id="UP000251166">
    <property type="component" value="Plasmid unnamed1"/>
</dbReference>
<sequence>MIVPNDATVAVIDGRNLRLFRNVGHEPHVDLAALPEPALEPAHAGSGIRHRSSAANPDDQRLREDDFAAAVAGCLNRQVLEGQIRKLIVIADPRSLGELRRHFHSALTERLLTEIAKDLAGQSTGEIEAAIALA</sequence>
<evidence type="ECO:0000313" key="3">
    <source>
        <dbReference type="Proteomes" id="UP000251166"/>
    </source>
</evidence>
<proteinExistence type="predicted"/>
<organism evidence="2 3">
    <name type="scientific">Rhizobium leguminosarum</name>
    <dbReference type="NCBI Taxonomy" id="384"/>
    <lineage>
        <taxon>Bacteria</taxon>
        <taxon>Pseudomonadati</taxon>
        <taxon>Pseudomonadota</taxon>
        <taxon>Alphaproteobacteria</taxon>
        <taxon>Hyphomicrobiales</taxon>
        <taxon>Rhizobiaceae</taxon>
        <taxon>Rhizobium/Agrobacterium group</taxon>
        <taxon>Rhizobium</taxon>
    </lineage>
</organism>
<dbReference type="InterPro" id="IPR041374">
    <property type="entry name" value="BaeRF_family12"/>
</dbReference>
<geneLocation type="plasmid" evidence="2 3">
    <name>unnamed1</name>
</geneLocation>
<dbReference type="EMBL" id="CP030761">
    <property type="protein sequence ID" value="AXA43031.1"/>
    <property type="molecule type" value="Genomic_DNA"/>
</dbReference>
<protein>
    <submittedName>
        <fullName evidence="2">Protein required for attachment to host cells family protein</fullName>
    </submittedName>
</protein>
<dbReference type="AlphaFoldDB" id="A0A2Z4YP88"/>
<reference evidence="2 3" key="1">
    <citation type="submission" date="2018-07" db="EMBL/GenBank/DDBJ databases">
        <title>Rhizobium leguminosarum strain:ATCC 14479 Genome sequencing and assembly.</title>
        <authorList>
            <person name="Chakraborty R."/>
        </authorList>
    </citation>
    <scope>NUCLEOTIDE SEQUENCE [LARGE SCALE GENOMIC DNA]</scope>
    <source>
        <strain evidence="2 3">ATCC 14479</strain>
        <plasmid evidence="3">Plasmid unnamed1</plasmid>
    </source>
</reference>
<evidence type="ECO:0000256" key="1">
    <source>
        <dbReference type="SAM" id="MobiDB-lite"/>
    </source>
</evidence>
<gene>
    <name evidence="2" type="ORF">DLJ82_5470</name>
</gene>
<accession>A0A2Z4YP88</accession>
<dbReference type="Pfam" id="PF18856">
    <property type="entry name" value="baeRF_family12"/>
    <property type="match status" value="1"/>
</dbReference>